<evidence type="ECO:0000313" key="4">
    <source>
        <dbReference type="Proteomes" id="UP000692816"/>
    </source>
</evidence>
<sequence>MDTEPDLVQAYDEFWEDLFVEADLSGSPQQEAFFRLYARMAGEAGECTDLIYTPARKDGRGAYQIDGYALEKETEELYVAVSDFREGRDQSLNVSQIEALLQRAKNFLELSVSAEFITALEETSPAFEAAYPIYSNTKSIRRIRIIIFSNARLSTRRPPEHAAEIIDRPVVLSIFDFARYDAMKRSMGRTEPIEIDVTKLNGKPLPALEVQTGESGYSGYLTAIPGPLLSSIYSLYGARLLEQNVRTFLQAKTKVNRGIIETASTEPEMFFAYNNGITATASKIEVVRSSEGACGIKSISDLQIVNGGQTTASVLYAKDRSGADLARVLVPMKLSVIERERIDETVPKISRFANTQNKISEADFFSSHGFHVKMEQISRRLVAPAKPGFLSGSKWFYERARGQYKDQLAYGTPATRRKFEHEFPKDQVIDKTDLGKFELSWLCQPHVVSLGEQKCFVEFTGKIGKEWEKDESVFDEEWFRRMVAKAIVFRWTDRMVAASEWYKEDRGYKAQIVTYTLAWTVAWLKRARNSEISLERIWANQAISNELSSILEHVAREVARKIKDTPGNVKNVGEYCKQAACWAVVEKMPIRIGNMFPPDVRSIQASRPEPRNGEAIRIDTVSDELSGQERILNIRQIFNGSGTLSRDHVIVRLGELSGYSALDDASRKEMENTIRTAVRRGILESRGDQLGIQAHAITDFDKDFLKEQFLSSLGGRGWVDRQESTRNFARWLGYRRTGPWIDEAAKSIMNGLIRQGKLEGDGARIRRVA</sequence>
<organism evidence="3 4">
    <name type="scientific">Bradyrhizobium quebecense</name>
    <dbReference type="NCBI Taxonomy" id="2748629"/>
    <lineage>
        <taxon>Bacteria</taxon>
        <taxon>Pseudomonadati</taxon>
        <taxon>Pseudomonadota</taxon>
        <taxon>Alphaproteobacteria</taxon>
        <taxon>Hyphomicrobiales</taxon>
        <taxon>Nitrobacteraceae</taxon>
        <taxon>Bradyrhizobium</taxon>
    </lineage>
</organism>
<evidence type="ECO:0000259" key="2">
    <source>
        <dbReference type="Pfam" id="PF22879"/>
    </source>
</evidence>
<comment type="caution">
    <text evidence="3">The sequence shown here is derived from an EMBL/GenBank/DDBJ whole genome shotgun (WGS) entry which is preliminary data.</text>
</comment>
<protein>
    <submittedName>
        <fullName evidence="3">AIPR family protein</fullName>
    </submittedName>
</protein>
<dbReference type="InterPro" id="IPR018891">
    <property type="entry name" value="AIPR_C"/>
</dbReference>
<dbReference type="Pfam" id="PF22879">
    <property type="entry name" value="AIPR_N"/>
    <property type="match status" value="1"/>
</dbReference>
<dbReference type="Pfam" id="PF10592">
    <property type="entry name" value="AIPR"/>
    <property type="match status" value="1"/>
</dbReference>
<keyword evidence="4" id="KW-1185">Reference proteome</keyword>
<dbReference type="RefSeq" id="WP_207837843.1">
    <property type="nucleotide sequence ID" value="NZ_CP088282.1"/>
</dbReference>
<feature type="domain" description="Abortive phage infection protein C-terminal" evidence="1">
    <location>
        <begin position="241"/>
        <end position="565"/>
    </location>
</feature>
<proteinExistence type="predicted"/>
<feature type="domain" description="Abortive infection phage resistance protein N-terminal" evidence="2">
    <location>
        <begin position="33"/>
        <end position="179"/>
    </location>
</feature>
<evidence type="ECO:0000313" key="3">
    <source>
        <dbReference type="EMBL" id="MBO1434659.1"/>
    </source>
</evidence>
<reference evidence="3" key="1">
    <citation type="journal article" date="2021" name="Int. J. Syst. Evol. Microbiol.">
        <title>Bradyrhizobium septentrionale sp. nov. (sv. septentrionale) and Bradyrhizobium quebecense sp. nov. (sv. septentrionale) associated with legumes native to Canada possess rearranged symbiosis genes and numerous insertion sequences.</title>
        <authorList>
            <person name="Bromfield E.S.P."/>
            <person name="Cloutier S."/>
        </authorList>
    </citation>
    <scope>NUCLEOTIDE SEQUENCE</scope>
    <source>
        <strain evidence="3">12S5</strain>
    </source>
</reference>
<gene>
    <name evidence="3" type="ORF">J4P68_35935</name>
</gene>
<dbReference type="Proteomes" id="UP000692816">
    <property type="component" value="Unassembled WGS sequence"/>
</dbReference>
<dbReference type="InterPro" id="IPR055101">
    <property type="entry name" value="AIPR_N"/>
</dbReference>
<name>A0ABS3MT30_9BRAD</name>
<evidence type="ECO:0000259" key="1">
    <source>
        <dbReference type="Pfam" id="PF10592"/>
    </source>
</evidence>
<dbReference type="EMBL" id="JAGEPA010000001">
    <property type="protein sequence ID" value="MBO1434659.1"/>
    <property type="molecule type" value="Genomic_DNA"/>
</dbReference>
<accession>A0ABS3MT30</accession>